<keyword evidence="1" id="KW-0732">Signal</keyword>
<dbReference type="RefSeq" id="WP_183960160.1">
    <property type="nucleotide sequence ID" value="NZ_JACHHP010000002.1"/>
</dbReference>
<name>A0A7W8D6J1_9GAMM</name>
<keyword evidence="3" id="KW-1185">Reference proteome</keyword>
<accession>A0A7W8D6J1</accession>
<dbReference type="AlphaFoldDB" id="A0A7W8D6J1"/>
<evidence type="ECO:0000313" key="3">
    <source>
        <dbReference type="Proteomes" id="UP000521199"/>
    </source>
</evidence>
<protein>
    <submittedName>
        <fullName evidence="2">Uncharacterized protein</fullName>
    </submittedName>
</protein>
<reference evidence="2 3" key="1">
    <citation type="submission" date="2020-08" db="EMBL/GenBank/DDBJ databases">
        <title>Genomic Encyclopedia of Type Strains, Phase IV (KMG-IV): sequencing the most valuable type-strain genomes for metagenomic binning, comparative biology and taxonomic classification.</title>
        <authorList>
            <person name="Goeker M."/>
        </authorList>
    </citation>
    <scope>NUCLEOTIDE SEQUENCE [LARGE SCALE GENOMIC DNA]</scope>
    <source>
        <strain evidence="2 3">DSM 24163</strain>
    </source>
</reference>
<organism evidence="2 3">
    <name type="scientific">Chiayiivirga flava</name>
    <dbReference type="NCBI Taxonomy" id="659595"/>
    <lineage>
        <taxon>Bacteria</taxon>
        <taxon>Pseudomonadati</taxon>
        <taxon>Pseudomonadota</taxon>
        <taxon>Gammaproteobacteria</taxon>
        <taxon>Lysobacterales</taxon>
        <taxon>Lysobacteraceae</taxon>
        <taxon>Chiayiivirga</taxon>
    </lineage>
</organism>
<evidence type="ECO:0000313" key="2">
    <source>
        <dbReference type="EMBL" id="MBB5207617.1"/>
    </source>
</evidence>
<evidence type="ECO:0000256" key="1">
    <source>
        <dbReference type="SAM" id="SignalP"/>
    </source>
</evidence>
<sequence length="154" mass="16635">MTLRSLLLIAMTLGSGTGTASAAAPRTPADFAAEQRAATWLSATQIDRNPYLWQGKRVGVVLRLQRMLDPANALVRQLGDDAGPVFVLGDVTPETFRQTAVIAVAEIDSERTSVRGHEQLLSSARLVATFPCTEAECYNWLNGDIGWGQPLPAR</sequence>
<proteinExistence type="predicted"/>
<dbReference type="EMBL" id="JACHHP010000002">
    <property type="protein sequence ID" value="MBB5207617.1"/>
    <property type="molecule type" value="Genomic_DNA"/>
</dbReference>
<comment type="caution">
    <text evidence="2">The sequence shown here is derived from an EMBL/GenBank/DDBJ whole genome shotgun (WGS) entry which is preliminary data.</text>
</comment>
<feature type="chain" id="PRO_5030708680" evidence="1">
    <location>
        <begin position="23"/>
        <end position="154"/>
    </location>
</feature>
<feature type="signal peptide" evidence="1">
    <location>
        <begin position="1"/>
        <end position="22"/>
    </location>
</feature>
<gene>
    <name evidence="2" type="ORF">HNQ52_001146</name>
</gene>
<dbReference type="Proteomes" id="UP000521199">
    <property type="component" value="Unassembled WGS sequence"/>
</dbReference>